<gene>
    <name evidence="3" type="ORF">NC653_002255</name>
</gene>
<name>A0AAD6WGK9_9ROSI</name>
<dbReference type="InterPro" id="IPR041591">
    <property type="entry name" value="OCRE"/>
</dbReference>
<keyword evidence="4" id="KW-1185">Reference proteome</keyword>
<dbReference type="Proteomes" id="UP001164929">
    <property type="component" value="Chromosome 1"/>
</dbReference>
<dbReference type="PANTHER" id="PTHR13138:SF3">
    <property type="entry name" value="CD2 ANTIGEN CYTOPLASMIC TAIL-BINDING PROTEIN 2"/>
    <property type="match status" value="1"/>
</dbReference>
<feature type="domain" description="OCRE" evidence="2">
    <location>
        <begin position="363"/>
        <end position="399"/>
    </location>
</feature>
<evidence type="ECO:0000259" key="2">
    <source>
        <dbReference type="Pfam" id="PF17780"/>
    </source>
</evidence>
<dbReference type="EMBL" id="JAQIZT010000001">
    <property type="protein sequence ID" value="KAJ7012113.1"/>
    <property type="molecule type" value="Genomic_DNA"/>
</dbReference>
<feature type="compositionally biased region" description="Basic residues" evidence="1">
    <location>
        <begin position="22"/>
        <end position="34"/>
    </location>
</feature>
<evidence type="ECO:0000256" key="1">
    <source>
        <dbReference type="SAM" id="MobiDB-lite"/>
    </source>
</evidence>
<dbReference type="GO" id="GO:0005682">
    <property type="term" value="C:U5 snRNP"/>
    <property type="evidence" value="ECO:0007669"/>
    <property type="project" value="InterPro"/>
</dbReference>
<evidence type="ECO:0000313" key="4">
    <source>
        <dbReference type="Proteomes" id="UP001164929"/>
    </source>
</evidence>
<comment type="caution">
    <text evidence="3">The sequence shown here is derived from an EMBL/GenBank/DDBJ whole genome shotgun (WGS) entry which is preliminary data.</text>
</comment>
<dbReference type="InterPro" id="IPR039905">
    <property type="entry name" value="CD2BP2/Lin1"/>
</dbReference>
<accession>A0AAD6WGK9</accession>
<organism evidence="3 4">
    <name type="scientific">Populus alba x Populus x berolinensis</name>
    <dbReference type="NCBI Taxonomy" id="444605"/>
    <lineage>
        <taxon>Eukaryota</taxon>
        <taxon>Viridiplantae</taxon>
        <taxon>Streptophyta</taxon>
        <taxon>Embryophyta</taxon>
        <taxon>Tracheophyta</taxon>
        <taxon>Spermatophyta</taxon>
        <taxon>Magnoliopsida</taxon>
        <taxon>eudicotyledons</taxon>
        <taxon>Gunneridae</taxon>
        <taxon>Pentapetalae</taxon>
        <taxon>rosids</taxon>
        <taxon>fabids</taxon>
        <taxon>Malpighiales</taxon>
        <taxon>Salicaceae</taxon>
        <taxon>Saliceae</taxon>
        <taxon>Populus</taxon>
    </lineage>
</organism>
<proteinExistence type="predicted"/>
<feature type="region of interest" description="Disordered" evidence="1">
    <location>
        <begin position="1"/>
        <end position="60"/>
    </location>
</feature>
<feature type="compositionally biased region" description="Basic and acidic residues" evidence="1">
    <location>
        <begin position="35"/>
        <end position="60"/>
    </location>
</feature>
<sequence>MESKRKRSFLEEIEDNESEKSKQKKVRFPKGKKVKSGDEIADRSKAGEEGPSERKDPRLAAKERAILRNEITAQIFSEDTNDPSAAEVAYEENENFVEDGIQIEPFNLEKEREEGYFDAEGNFVEYINQNEIKDAWLDSIQVDPRYAGKNSMVRINEHDDKDDVRELSSKEIGAMKKRIANLLEPGETVLQALRRLKGRSNKSKEKMTTETQLLFDQLTEDANKLLDHGEYNVYYDKQEVFRREAEGYERLALARGKGMSISDVLEDSDFSMEKDLSSGVTDRGAASSVLSDMDVGTSIPNVSTAEISGNDGNAYDMFGDDEENAVAVASSDISNLVPGTKYNVACQPSSDGLNAISGNGPLQNDYVYDETSGYYYSSSLGYYYDPSTGLFCQATSGQWQMSLFVSSYGDLYCWVSNGSLNALYFFVEIPYECQMSMGNKERECQMSMGSKEPNGSPLQSMGEENALGTYLTRKLARTMKFMRLQPMQTKGTGFVACLRSLYRFTEEKL</sequence>
<dbReference type="Pfam" id="PF17780">
    <property type="entry name" value="OCRE"/>
    <property type="match status" value="1"/>
</dbReference>
<protein>
    <recommendedName>
        <fullName evidence="2">OCRE domain-containing protein</fullName>
    </recommendedName>
</protein>
<dbReference type="PANTHER" id="PTHR13138">
    <property type="entry name" value="PROTEIN LIN1"/>
    <property type="match status" value="1"/>
</dbReference>
<evidence type="ECO:0000313" key="3">
    <source>
        <dbReference type="EMBL" id="KAJ7012113.1"/>
    </source>
</evidence>
<dbReference type="AlphaFoldDB" id="A0AAD6WGK9"/>
<reference evidence="3 4" key="1">
    <citation type="journal article" date="2023" name="Mol. Ecol. Resour.">
        <title>Chromosome-level genome assembly of a triploid poplar Populus alba 'Berolinensis'.</title>
        <authorList>
            <person name="Chen S."/>
            <person name="Yu Y."/>
            <person name="Wang X."/>
            <person name="Wang S."/>
            <person name="Zhang T."/>
            <person name="Zhou Y."/>
            <person name="He R."/>
            <person name="Meng N."/>
            <person name="Wang Y."/>
            <person name="Liu W."/>
            <person name="Liu Z."/>
            <person name="Liu J."/>
            <person name="Guo Q."/>
            <person name="Huang H."/>
            <person name="Sederoff R.R."/>
            <person name="Wang G."/>
            <person name="Qu G."/>
            <person name="Chen S."/>
        </authorList>
    </citation>
    <scope>NUCLEOTIDE SEQUENCE [LARGE SCALE GENOMIC DNA]</scope>
    <source>
        <strain evidence="3">SC-2020</strain>
    </source>
</reference>